<dbReference type="Proteomes" id="UP001156560">
    <property type="component" value="Chromosome 1"/>
</dbReference>
<dbReference type="InterPro" id="IPR000160">
    <property type="entry name" value="GGDEF_dom"/>
</dbReference>
<organism evidence="3 4">
    <name type="scientific">Vibrio parahaemolyticus</name>
    <dbReference type="NCBI Taxonomy" id="670"/>
    <lineage>
        <taxon>Bacteria</taxon>
        <taxon>Pseudomonadati</taxon>
        <taxon>Pseudomonadota</taxon>
        <taxon>Gammaproteobacteria</taxon>
        <taxon>Vibrionales</taxon>
        <taxon>Vibrionaceae</taxon>
        <taxon>Vibrio</taxon>
    </lineage>
</organism>
<evidence type="ECO:0000313" key="4">
    <source>
        <dbReference type="Proteomes" id="UP001156560"/>
    </source>
</evidence>
<dbReference type="PANTHER" id="PTHR45138:SF9">
    <property type="entry name" value="DIGUANYLATE CYCLASE DGCM-RELATED"/>
    <property type="match status" value="1"/>
</dbReference>
<dbReference type="EC" id="2.7.7.65" evidence="1"/>
<gene>
    <name evidence="3" type="ORF">O1Q84_00825</name>
</gene>
<dbReference type="PANTHER" id="PTHR45138">
    <property type="entry name" value="REGULATORY COMPONENTS OF SENSORY TRANSDUCTION SYSTEM"/>
    <property type="match status" value="1"/>
</dbReference>
<dbReference type="AlphaFoldDB" id="A0AA47JGK8"/>
<proteinExistence type="predicted"/>
<dbReference type="CDD" id="cd01949">
    <property type="entry name" value="GGDEF"/>
    <property type="match status" value="1"/>
</dbReference>
<dbReference type="InterPro" id="IPR043128">
    <property type="entry name" value="Rev_trsase/Diguanyl_cyclase"/>
</dbReference>
<dbReference type="Gene3D" id="3.30.70.270">
    <property type="match status" value="1"/>
</dbReference>
<evidence type="ECO:0000313" key="3">
    <source>
        <dbReference type="EMBL" id="WAT90407.1"/>
    </source>
</evidence>
<accession>A0AA47JGK8</accession>
<dbReference type="Pfam" id="PF00990">
    <property type="entry name" value="GGDEF"/>
    <property type="match status" value="1"/>
</dbReference>
<dbReference type="GO" id="GO:0052621">
    <property type="term" value="F:diguanylate cyclase activity"/>
    <property type="evidence" value="ECO:0007669"/>
    <property type="project" value="UniProtKB-EC"/>
</dbReference>
<dbReference type="NCBIfam" id="TIGR00254">
    <property type="entry name" value="GGDEF"/>
    <property type="match status" value="1"/>
</dbReference>
<evidence type="ECO:0000256" key="2">
    <source>
        <dbReference type="ARBA" id="ARBA00034247"/>
    </source>
</evidence>
<dbReference type="RefSeq" id="WP_020904360.1">
    <property type="nucleotide sequence ID" value="NZ_CABMHD010000004.1"/>
</dbReference>
<comment type="catalytic activity">
    <reaction evidence="2">
        <text>2 GTP = 3',3'-c-di-GMP + 2 diphosphate</text>
        <dbReference type="Rhea" id="RHEA:24898"/>
        <dbReference type="ChEBI" id="CHEBI:33019"/>
        <dbReference type="ChEBI" id="CHEBI:37565"/>
        <dbReference type="ChEBI" id="CHEBI:58805"/>
        <dbReference type="EC" id="2.7.7.65"/>
    </reaction>
</comment>
<sequence>MSKSKGNTHARSISLIDEQNMSLPNNVGLKNILKKISDLEIENQKLTNRVLLLEKRLSVDFLTGLSSRDQGITHIESLIQDNDIGTFSLVFIDLDQLKKINDSAGHVVGDRMIERLGNILKKMQLPKQTIARFGGDEFIAILPNYDHQKTTSWCNCLQKRTKLQEPIRIDGQHFYLSVSVGSYVYHKAREPEHLDAKQLIERADKDMYKNKQSKNDSLKSYVYKVPVGG</sequence>
<dbReference type="EMBL" id="CP114194">
    <property type="protein sequence ID" value="WAT90407.1"/>
    <property type="molecule type" value="Genomic_DNA"/>
</dbReference>
<dbReference type="PROSITE" id="PS50887">
    <property type="entry name" value="GGDEF"/>
    <property type="match status" value="1"/>
</dbReference>
<evidence type="ECO:0000256" key="1">
    <source>
        <dbReference type="ARBA" id="ARBA00012528"/>
    </source>
</evidence>
<name>A0AA47JGK8_VIBPH</name>
<protein>
    <recommendedName>
        <fullName evidence="1">diguanylate cyclase</fullName>
        <ecNumber evidence="1">2.7.7.65</ecNumber>
    </recommendedName>
</protein>
<dbReference type="InterPro" id="IPR050469">
    <property type="entry name" value="Diguanylate_Cyclase"/>
</dbReference>
<dbReference type="SMART" id="SM00267">
    <property type="entry name" value="GGDEF"/>
    <property type="match status" value="1"/>
</dbReference>
<dbReference type="InterPro" id="IPR029787">
    <property type="entry name" value="Nucleotide_cyclase"/>
</dbReference>
<dbReference type="SUPFAM" id="SSF55073">
    <property type="entry name" value="Nucleotide cyclase"/>
    <property type="match status" value="1"/>
</dbReference>
<reference evidence="3" key="1">
    <citation type="submission" date="2022-12" db="EMBL/GenBank/DDBJ databases">
        <title>Vibrio parahaemolyticus become highly virulent by producing novel Tc toxins.</title>
        <authorList>
            <person name="Yang F."/>
            <person name="You Y."/>
            <person name="Lai Q."/>
            <person name="Xu L."/>
            <person name="Li F."/>
        </authorList>
    </citation>
    <scope>NUCLEOTIDE SEQUENCE</scope>
    <source>
        <strain evidence="3">Vp-HL-202005</strain>
    </source>
</reference>